<sequence length="253" mass="29707">MLIMENKIDKLADILKRLNNNEDPDSVKNEAKELIEDLTAEELSLAEQKLIDEGIEAEELRGLCSVHIEMLEGQLNGLKASLPHDHVLNTFIEEHDEILKLLDRLEQLNAKIQKMKSFEEDTEIFKDLKNTAEDILNAEKHHKREEDVLFPEMEKLGITGPTRIMRLEHDEIRLRKRKLVELANNIGYIHFTDFKNRVNELSNYIVFNMRDHIFKENYILYPTAYEAITNDNLWSDMKKRCDKIGYCPFTPLK</sequence>
<dbReference type="Pfam" id="PF01814">
    <property type="entry name" value="Hemerythrin"/>
    <property type="match status" value="1"/>
</dbReference>
<feature type="coiled-coil region" evidence="1">
    <location>
        <begin position="88"/>
        <end position="122"/>
    </location>
</feature>
<dbReference type="EMBL" id="JAGGLT010000039">
    <property type="protein sequence ID" value="MBP2073254.1"/>
    <property type="molecule type" value="Genomic_DNA"/>
</dbReference>
<dbReference type="Pfam" id="PF04282">
    <property type="entry name" value="DUF438"/>
    <property type="match status" value="1"/>
</dbReference>
<dbReference type="InterPro" id="IPR012312">
    <property type="entry name" value="Hemerythrin-like"/>
</dbReference>
<accession>A0ABS4NHV8</accession>
<name>A0ABS4NHV8_9THEO</name>
<evidence type="ECO:0000259" key="2">
    <source>
        <dbReference type="Pfam" id="PF01814"/>
    </source>
</evidence>
<keyword evidence="5" id="KW-1185">Reference proteome</keyword>
<proteinExistence type="predicted"/>
<evidence type="ECO:0000313" key="4">
    <source>
        <dbReference type="EMBL" id="MBP2073254.1"/>
    </source>
</evidence>
<protein>
    <submittedName>
        <fullName evidence="4">DUF438 domain-containing protein</fullName>
    </submittedName>
</protein>
<comment type="caution">
    <text evidence="4">The sequence shown here is derived from an EMBL/GenBank/DDBJ whole genome shotgun (WGS) entry which is preliminary data.</text>
</comment>
<dbReference type="PANTHER" id="PTHR39966">
    <property type="entry name" value="BLL2471 PROTEIN-RELATED"/>
    <property type="match status" value="1"/>
</dbReference>
<gene>
    <name evidence="4" type="ORF">J2Z80_002806</name>
</gene>
<feature type="domain" description="DUF438" evidence="3">
    <location>
        <begin position="11"/>
        <end position="76"/>
    </location>
</feature>
<organism evidence="4 5">
    <name type="scientific">Thermoanaerobacterium butyriciformans</name>
    <dbReference type="NCBI Taxonomy" id="1702242"/>
    <lineage>
        <taxon>Bacteria</taxon>
        <taxon>Bacillati</taxon>
        <taxon>Bacillota</taxon>
        <taxon>Clostridia</taxon>
        <taxon>Thermoanaerobacterales</taxon>
        <taxon>Thermoanaerobacteraceae</taxon>
        <taxon>Thermoanaerobacterium</taxon>
    </lineage>
</organism>
<dbReference type="InterPro" id="IPR007380">
    <property type="entry name" value="DUF438"/>
</dbReference>
<evidence type="ECO:0000259" key="3">
    <source>
        <dbReference type="Pfam" id="PF04282"/>
    </source>
</evidence>
<dbReference type="Gene3D" id="1.20.120.520">
    <property type="entry name" value="nmb1532 protein domain like"/>
    <property type="match status" value="1"/>
</dbReference>
<feature type="domain" description="Hemerythrin-like" evidence="2">
    <location>
        <begin position="87"/>
        <end position="224"/>
    </location>
</feature>
<dbReference type="Proteomes" id="UP001166402">
    <property type="component" value="Unassembled WGS sequence"/>
</dbReference>
<feature type="coiled-coil region" evidence="1">
    <location>
        <begin position="1"/>
        <end position="48"/>
    </location>
</feature>
<keyword evidence="1" id="KW-0175">Coiled coil</keyword>
<evidence type="ECO:0000256" key="1">
    <source>
        <dbReference type="SAM" id="Coils"/>
    </source>
</evidence>
<evidence type="ECO:0000313" key="5">
    <source>
        <dbReference type="Proteomes" id="UP001166402"/>
    </source>
</evidence>
<reference evidence="4" key="1">
    <citation type="submission" date="2021-03" db="EMBL/GenBank/DDBJ databases">
        <title>Genomic Encyclopedia of Type Strains, Phase IV (KMG-IV): sequencing the most valuable type-strain genomes for metagenomic binning, comparative biology and taxonomic classification.</title>
        <authorList>
            <person name="Goeker M."/>
        </authorList>
    </citation>
    <scope>NUCLEOTIDE SEQUENCE</scope>
    <source>
        <strain evidence="4">DSM 101588</strain>
    </source>
</reference>
<dbReference type="RefSeq" id="WP_245301347.1">
    <property type="nucleotide sequence ID" value="NZ_JAGGLT010000039.1"/>
</dbReference>
<dbReference type="PANTHER" id="PTHR39966:SF3">
    <property type="entry name" value="DUF438 DOMAIN-CONTAINING PROTEIN"/>
    <property type="match status" value="1"/>
</dbReference>